<feature type="region of interest" description="Disordered" evidence="1">
    <location>
        <begin position="194"/>
        <end position="221"/>
    </location>
</feature>
<proteinExistence type="predicted"/>
<feature type="region of interest" description="Disordered" evidence="1">
    <location>
        <begin position="113"/>
        <end position="143"/>
    </location>
</feature>
<dbReference type="Proteomes" id="UP001465976">
    <property type="component" value="Unassembled WGS sequence"/>
</dbReference>
<feature type="compositionally biased region" description="Basic and acidic residues" evidence="1">
    <location>
        <begin position="113"/>
        <end position="123"/>
    </location>
</feature>
<comment type="caution">
    <text evidence="2">The sequence shown here is derived from an EMBL/GenBank/DDBJ whole genome shotgun (WGS) entry which is preliminary data.</text>
</comment>
<organism evidence="2 3">
    <name type="scientific">Marasmius crinis-equi</name>
    <dbReference type="NCBI Taxonomy" id="585013"/>
    <lineage>
        <taxon>Eukaryota</taxon>
        <taxon>Fungi</taxon>
        <taxon>Dikarya</taxon>
        <taxon>Basidiomycota</taxon>
        <taxon>Agaricomycotina</taxon>
        <taxon>Agaricomycetes</taxon>
        <taxon>Agaricomycetidae</taxon>
        <taxon>Agaricales</taxon>
        <taxon>Marasmiineae</taxon>
        <taxon>Marasmiaceae</taxon>
        <taxon>Marasmius</taxon>
    </lineage>
</organism>
<gene>
    <name evidence="2" type="ORF">V5O48_014020</name>
</gene>
<protein>
    <submittedName>
        <fullName evidence="2">Uncharacterized protein</fullName>
    </submittedName>
</protein>
<feature type="region of interest" description="Disordered" evidence="1">
    <location>
        <begin position="18"/>
        <end position="41"/>
    </location>
</feature>
<reference evidence="2 3" key="1">
    <citation type="submission" date="2024-02" db="EMBL/GenBank/DDBJ databases">
        <title>A draft genome for the cacao thread blight pathogen Marasmius crinis-equi.</title>
        <authorList>
            <person name="Cohen S.P."/>
            <person name="Baruah I.K."/>
            <person name="Amoako-Attah I."/>
            <person name="Bukari Y."/>
            <person name="Meinhardt L.W."/>
            <person name="Bailey B.A."/>
        </authorList>
    </citation>
    <scope>NUCLEOTIDE SEQUENCE [LARGE SCALE GENOMIC DNA]</scope>
    <source>
        <strain evidence="2 3">GH-76</strain>
    </source>
</reference>
<feature type="compositionally biased region" description="Basic and acidic residues" evidence="1">
    <location>
        <begin position="26"/>
        <end position="41"/>
    </location>
</feature>
<keyword evidence="3" id="KW-1185">Reference proteome</keyword>
<feature type="compositionally biased region" description="Basic and acidic residues" evidence="1">
    <location>
        <begin position="199"/>
        <end position="221"/>
    </location>
</feature>
<dbReference type="EMBL" id="JBAHYK010001450">
    <property type="protein sequence ID" value="KAL0567975.1"/>
    <property type="molecule type" value="Genomic_DNA"/>
</dbReference>
<evidence type="ECO:0000313" key="3">
    <source>
        <dbReference type="Proteomes" id="UP001465976"/>
    </source>
</evidence>
<sequence length="221" mass="25310">MPFPLEIRAKFKVHASLFDPNTSDHQGAHSESETARNHREREARLARVRAELRPDDVALALTYVRASELVRDSLRLLPATPTSTVSLRPTSTETLNPTDLTRAALMDYLERLSEQPDDRRGDEPDGEVDDSSPIANDTDASFRERQRQFVRSCMAFTTETRPTFLSHSHNIQWNIPSSYDTSCRLSHNIQSSGHCVGEQTEKDWVEQKQQREHQTDKHEKD</sequence>
<evidence type="ECO:0000313" key="2">
    <source>
        <dbReference type="EMBL" id="KAL0567975.1"/>
    </source>
</evidence>
<evidence type="ECO:0000256" key="1">
    <source>
        <dbReference type="SAM" id="MobiDB-lite"/>
    </source>
</evidence>
<accession>A0ABR3EYG8</accession>
<name>A0ABR3EYG8_9AGAR</name>